<dbReference type="RefSeq" id="WP_004209257.1">
    <property type="nucleotide sequence ID" value="NZ_JH992904.1"/>
</dbReference>
<reference evidence="1 2" key="1">
    <citation type="submission" date="2012-09" db="EMBL/GenBank/DDBJ databases">
        <title>The Genome Sequence of Sphingobium yanoikuyae ATCC 51230.</title>
        <authorList>
            <consortium name="The Broad Institute Genome Sequencing Platform"/>
            <person name="Earl A."/>
            <person name="Ward D."/>
            <person name="Feldgarden M."/>
            <person name="Gevers D."/>
            <person name="Huys G."/>
            <person name="Walker B."/>
            <person name="Young S.K."/>
            <person name="Zeng Q."/>
            <person name="Gargeya S."/>
            <person name="Fitzgerald M."/>
            <person name="Haas B."/>
            <person name="Abouelleil A."/>
            <person name="Alvarado L."/>
            <person name="Arachchi H.M."/>
            <person name="Berlin A.M."/>
            <person name="Chapman S.B."/>
            <person name="Goldberg J."/>
            <person name="Griggs A."/>
            <person name="Gujja S."/>
            <person name="Hansen M."/>
            <person name="Howarth C."/>
            <person name="Imamovic A."/>
            <person name="Larimer J."/>
            <person name="McCowen C."/>
            <person name="Montmayeur A."/>
            <person name="Murphy C."/>
            <person name="Neiman D."/>
            <person name="Pearson M."/>
            <person name="Priest M."/>
            <person name="Roberts A."/>
            <person name="Saif S."/>
            <person name="Shea T."/>
            <person name="Sisk P."/>
            <person name="Sykes S."/>
            <person name="Wortman J."/>
            <person name="Nusbaum C."/>
            <person name="Birren B."/>
        </authorList>
    </citation>
    <scope>NUCLEOTIDE SEQUENCE [LARGE SCALE GENOMIC DNA]</scope>
    <source>
        <strain evidence="1 2">ATCC 51230</strain>
    </source>
</reference>
<dbReference type="EMBL" id="AGZU01000008">
    <property type="protein sequence ID" value="EKU74614.1"/>
    <property type="molecule type" value="Genomic_DNA"/>
</dbReference>
<name>K9CR09_SPHYA</name>
<organism evidence="1 2">
    <name type="scientific">Sphingobium yanoikuyae ATCC 51230</name>
    <dbReference type="NCBI Taxonomy" id="883163"/>
    <lineage>
        <taxon>Bacteria</taxon>
        <taxon>Pseudomonadati</taxon>
        <taxon>Pseudomonadota</taxon>
        <taxon>Alphaproteobacteria</taxon>
        <taxon>Sphingomonadales</taxon>
        <taxon>Sphingomonadaceae</taxon>
        <taxon>Sphingobium</taxon>
    </lineage>
</organism>
<dbReference type="PATRIC" id="fig|883163.3.peg.2189"/>
<evidence type="ECO:0000313" key="2">
    <source>
        <dbReference type="Proteomes" id="UP000009887"/>
    </source>
</evidence>
<sequence length="132" mass="14510">MYGLAGPLIDDVRARLTASSAFRTMMPPAGMEGRGVPHLRLSSPDERVIRGGALNRLEIDLALSVVAPVRLEAYRIGRAAMAAISPRKYRVRNGRSMAALILRWRSDHLAQEADEDGLWHYAQVFVAQGLAT</sequence>
<accession>K9CR09</accession>
<gene>
    <name evidence="1" type="ORF">HMPREF9718_02142</name>
</gene>
<evidence type="ECO:0000313" key="1">
    <source>
        <dbReference type="EMBL" id="EKU74614.1"/>
    </source>
</evidence>
<dbReference type="AlphaFoldDB" id="K9CR09"/>
<proteinExistence type="predicted"/>
<dbReference type="Proteomes" id="UP000009887">
    <property type="component" value="Unassembled WGS sequence"/>
</dbReference>
<keyword evidence="2" id="KW-1185">Reference proteome</keyword>
<comment type="caution">
    <text evidence="1">The sequence shown here is derived from an EMBL/GenBank/DDBJ whole genome shotgun (WGS) entry which is preliminary data.</text>
</comment>
<dbReference type="HOGENOM" id="CLU_1915772_0_0_5"/>
<protein>
    <submittedName>
        <fullName evidence="1">Uncharacterized protein</fullName>
    </submittedName>
</protein>